<keyword evidence="3" id="KW-0347">Helicase</keyword>
<proteinExistence type="predicted"/>
<dbReference type="PANTHER" id="PTHR12131">
    <property type="entry name" value="ATP-DEPENDENT RNA AND DNA HELICASE"/>
    <property type="match status" value="1"/>
</dbReference>
<dbReference type="CDD" id="cd18795">
    <property type="entry name" value="SF2_C_Ski2"/>
    <property type="match status" value="1"/>
</dbReference>
<dbReference type="Pfam" id="PF00271">
    <property type="entry name" value="Helicase_C"/>
    <property type="match status" value="1"/>
</dbReference>
<protein>
    <recommendedName>
        <fullName evidence="5">Helicase C-terminal domain-containing protein</fullName>
    </recommendedName>
</protein>
<feature type="non-terminal residue" evidence="6">
    <location>
        <position position="1"/>
    </location>
</feature>
<feature type="domain" description="Helicase C-terminal" evidence="5">
    <location>
        <begin position="1"/>
        <end position="139"/>
    </location>
</feature>
<keyword evidence="1" id="KW-0547">Nucleotide-binding</keyword>
<dbReference type="GO" id="GO:0005524">
    <property type="term" value="F:ATP binding"/>
    <property type="evidence" value="ECO:0007669"/>
    <property type="project" value="UniProtKB-KW"/>
</dbReference>
<dbReference type="GO" id="GO:0004386">
    <property type="term" value="F:helicase activity"/>
    <property type="evidence" value="ECO:0007669"/>
    <property type="project" value="UniProtKB-KW"/>
</dbReference>
<dbReference type="GO" id="GO:0016787">
    <property type="term" value="F:hydrolase activity"/>
    <property type="evidence" value="ECO:0007669"/>
    <property type="project" value="UniProtKB-KW"/>
</dbReference>
<dbReference type="EMBL" id="BART01009570">
    <property type="protein sequence ID" value="GAG78127.1"/>
    <property type="molecule type" value="Genomic_DNA"/>
</dbReference>
<sequence>TINRIDTTNKLRKVLLKGIGFHHAGLIPQHKAVVEELFSQGLLKVLFTTETFSVGINMPAKMVIFNGLRKFDGRNFRLINSREYFQLAGRAGRRGIDDVGYVVVIIDREKNDINDLVRISSGVSEPIHGQFKLSYNTVLNLIANHDEDEIEKILKSNFEYYLRRKKSTQQLRIKISYNHKYRYLQKMLYISTNGELTEKGQFARHIYFQELLISELFLSDLYKKLSDIEILQVIAGIIYEQRKNDHFSFHDIQHKYNELLRKLQSNPFIIKNLNKLSLKRMLALVGTWGEGSDFEVLLSLTMIGEGDIIRLFRRVIDMIGQIRNATRNYDLKERLLRCQKKIDRGLVAVEL</sequence>
<keyword evidence="2" id="KW-0378">Hydrolase</keyword>
<dbReference type="SMART" id="SM00490">
    <property type="entry name" value="HELICc"/>
    <property type="match status" value="1"/>
</dbReference>
<accession>X1BA25</accession>
<dbReference type="Gene3D" id="1.10.3380.30">
    <property type="match status" value="1"/>
</dbReference>
<dbReference type="AlphaFoldDB" id="X1BA25"/>
<evidence type="ECO:0000259" key="5">
    <source>
        <dbReference type="PROSITE" id="PS51194"/>
    </source>
</evidence>
<gene>
    <name evidence="6" type="ORF">S01H4_21168</name>
</gene>
<dbReference type="InterPro" id="IPR050699">
    <property type="entry name" value="RNA-DNA_Helicase"/>
</dbReference>
<comment type="caution">
    <text evidence="6">The sequence shown here is derived from an EMBL/GenBank/DDBJ whole genome shotgun (WGS) entry which is preliminary data.</text>
</comment>
<dbReference type="Pfam" id="PF08148">
    <property type="entry name" value="DSHCT"/>
    <property type="match status" value="1"/>
</dbReference>
<dbReference type="Gene3D" id="3.40.50.300">
    <property type="entry name" value="P-loop containing nucleotide triphosphate hydrolases"/>
    <property type="match status" value="1"/>
</dbReference>
<dbReference type="PROSITE" id="PS51194">
    <property type="entry name" value="HELICASE_CTER"/>
    <property type="match status" value="1"/>
</dbReference>
<evidence type="ECO:0000256" key="4">
    <source>
        <dbReference type="ARBA" id="ARBA00022840"/>
    </source>
</evidence>
<dbReference type="SUPFAM" id="SSF52540">
    <property type="entry name" value="P-loop containing nucleoside triphosphate hydrolases"/>
    <property type="match status" value="1"/>
</dbReference>
<evidence type="ECO:0000256" key="1">
    <source>
        <dbReference type="ARBA" id="ARBA00022741"/>
    </source>
</evidence>
<dbReference type="InterPro" id="IPR012961">
    <property type="entry name" value="Ski2/MTR4_C"/>
</dbReference>
<evidence type="ECO:0000256" key="2">
    <source>
        <dbReference type="ARBA" id="ARBA00022801"/>
    </source>
</evidence>
<organism evidence="6">
    <name type="scientific">marine sediment metagenome</name>
    <dbReference type="NCBI Taxonomy" id="412755"/>
    <lineage>
        <taxon>unclassified sequences</taxon>
        <taxon>metagenomes</taxon>
        <taxon>ecological metagenomes</taxon>
    </lineage>
</organism>
<dbReference type="InterPro" id="IPR001650">
    <property type="entry name" value="Helicase_C-like"/>
</dbReference>
<dbReference type="InterPro" id="IPR027417">
    <property type="entry name" value="P-loop_NTPase"/>
</dbReference>
<name>X1BA25_9ZZZZ</name>
<dbReference type="PANTHER" id="PTHR12131:SF1">
    <property type="entry name" value="ATP-DEPENDENT RNA HELICASE SUPV3L1, MITOCHONDRIAL-RELATED"/>
    <property type="match status" value="1"/>
</dbReference>
<dbReference type="SMART" id="SM01142">
    <property type="entry name" value="DSHCT"/>
    <property type="match status" value="1"/>
</dbReference>
<evidence type="ECO:0000313" key="6">
    <source>
        <dbReference type="EMBL" id="GAG78127.1"/>
    </source>
</evidence>
<evidence type="ECO:0000256" key="3">
    <source>
        <dbReference type="ARBA" id="ARBA00022806"/>
    </source>
</evidence>
<keyword evidence="4" id="KW-0067">ATP-binding</keyword>
<reference evidence="6" key="1">
    <citation type="journal article" date="2014" name="Front. Microbiol.">
        <title>High frequency of phylogenetically diverse reductive dehalogenase-homologous genes in deep subseafloor sedimentary metagenomes.</title>
        <authorList>
            <person name="Kawai M."/>
            <person name="Futagami T."/>
            <person name="Toyoda A."/>
            <person name="Takaki Y."/>
            <person name="Nishi S."/>
            <person name="Hori S."/>
            <person name="Arai W."/>
            <person name="Tsubouchi T."/>
            <person name="Morono Y."/>
            <person name="Uchiyama I."/>
            <person name="Ito T."/>
            <person name="Fujiyama A."/>
            <person name="Inagaki F."/>
            <person name="Takami H."/>
        </authorList>
    </citation>
    <scope>NUCLEOTIDE SEQUENCE</scope>
    <source>
        <strain evidence="6">Expedition CK06-06</strain>
    </source>
</reference>